<feature type="transmembrane region" description="Helical" evidence="3">
    <location>
        <begin position="67"/>
        <end position="87"/>
    </location>
</feature>
<dbReference type="GO" id="GO:0016020">
    <property type="term" value="C:membrane"/>
    <property type="evidence" value="ECO:0007669"/>
    <property type="project" value="UniProtKB-SubCell"/>
</dbReference>
<keyword evidence="6" id="KW-1185">Reference proteome</keyword>
<feature type="transmembrane region" description="Helical" evidence="3">
    <location>
        <begin position="271"/>
        <end position="291"/>
    </location>
</feature>
<evidence type="ECO:0000256" key="2">
    <source>
        <dbReference type="ARBA" id="ARBA00006727"/>
    </source>
</evidence>
<keyword evidence="3" id="KW-0472">Membrane</keyword>
<dbReference type="Gene3D" id="1.20.1250.20">
    <property type="entry name" value="MFS general substrate transporter like domains"/>
    <property type="match status" value="1"/>
</dbReference>
<evidence type="ECO:0000259" key="4">
    <source>
        <dbReference type="PROSITE" id="PS50850"/>
    </source>
</evidence>
<dbReference type="PROSITE" id="PS50850">
    <property type="entry name" value="MFS"/>
    <property type="match status" value="1"/>
</dbReference>
<dbReference type="GO" id="GO:0022857">
    <property type="term" value="F:transmembrane transporter activity"/>
    <property type="evidence" value="ECO:0007669"/>
    <property type="project" value="InterPro"/>
</dbReference>
<dbReference type="EMBL" id="JAUIQD010000001">
    <property type="protein sequence ID" value="KAK3362969.1"/>
    <property type="molecule type" value="Genomic_DNA"/>
</dbReference>
<comment type="subcellular location">
    <subcellularLocation>
        <location evidence="1">Membrane</location>
        <topology evidence="1">Multi-pass membrane protein</topology>
    </subcellularLocation>
</comment>
<feature type="transmembrane region" description="Helical" evidence="3">
    <location>
        <begin position="118"/>
        <end position="141"/>
    </location>
</feature>
<proteinExistence type="inferred from homology"/>
<evidence type="ECO:0000313" key="5">
    <source>
        <dbReference type="EMBL" id="KAK3362969.1"/>
    </source>
</evidence>
<feature type="transmembrane region" description="Helical" evidence="3">
    <location>
        <begin position="392"/>
        <end position="415"/>
    </location>
</feature>
<reference evidence="5" key="2">
    <citation type="submission" date="2023-06" db="EMBL/GenBank/DDBJ databases">
        <authorList>
            <consortium name="Lawrence Berkeley National Laboratory"/>
            <person name="Haridas S."/>
            <person name="Hensen N."/>
            <person name="Bonometti L."/>
            <person name="Westerberg I."/>
            <person name="Brannstrom I.O."/>
            <person name="Guillou S."/>
            <person name="Cros-Aarteil S."/>
            <person name="Calhoun S."/>
            <person name="Kuo A."/>
            <person name="Mondo S."/>
            <person name="Pangilinan J."/>
            <person name="Riley R."/>
            <person name="Labutti K."/>
            <person name="Andreopoulos B."/>
            <person name="Lipzen A."/>
            <person name="Chen C."/>
            <person name="Yanf M."/>
            <person name="Daum C."/>
            <person name="Ng V."/>
            <person name="Clum A."/>
            <person name="Steindorff A."/>
            <person name="Ohm R."/>
            <person name="Martin F."/>
            <person name="Silar P."/>
            <person name="Natvig D."/>
            <person name="Lalanne C."/>
            <person name="Gautier V."/>
            <person name="Ament-Velasquez S.L."/>
            <person name="Kruys A."/>
            <person name="Hutchinson M.I."/>
            <person name="Powell A.J."/>
            <person name="Barry K."/>
            <person name="Miller A.N."/>
            <person name="Grigoriev I.V."/>
            <person name="Debuchy R."/>
            <person name="Gladieux P."/>
            <person name="Thoren M.H."/>
            <person name="Johannesson H."/>
        </authorList>
    </citation>
    <scope>NUCLEOTIDE SEQUENCE</scope>
    <source>
        <strain evidence="5">CBS 955.72</strain>
    </source>
</reference>
<feature type="domain" description="Major facilitator superfamily (MFS) profile" evidence="4">
    <location>
        <begin position="1"/>
        <end position="416"/>
    </location>
</feature>
<dbReference type="Pfam" id="PF07690">
    <property type="entry name" value="MFS_1"/>
    <property type="match status" value="2"/>
</dbReference>
<comment type="similarity">
    <text evidence="2">Belongs to the major facilitator superfamily. Monocarboxylate porter (TC 2.A.1.13) family.</text>
</comment>
<keyword evidence="3" id="KW-0812">Transmembrane</keyword>
<dbReference type="SUPFAM" id="SSF103473">
    <property type="entry name" value="MFS general substrate transporter"/>
    <property type="match status" value="1"/>
</dbReference>
<feature type="transmembrane region" description="Helical" evidence="3">
    <location>
        <begin position="303"/>
        <end position="322"/>
    </location>
</feature>
<comment type="caution">
    <text evidence="5">The sequence shown here is derived from an EMBL/GenBank/DDBJ whole genome shotgun (WGS) entry which is preliminary data.</text>
</comment>
<dbReference type="AlphaFoldDB" id="A0AAJ0HUU4"/>
<organism evidence="5 6">
    <name type="scientific">Lasiosphaeria hispida</name>
    <dbReference type="NCBI Taxonomy" id="260671"/>
    <lineage>
        <taxon>Eukaryota</taxon>
        <taxon>Fungi</taxon>
        <taxon>Dikarya</taxon>
        <taxon>Ascomycota</taxon>
        <taxon>Pezizomycotina</taxon>
        <taxon>Sordariomycetes</taxon>
        <taxon>Sordariomycetidae</taxon>
        <taxon>Sordariales</taxon>
        <taxon>Lasiosphaeriaceae</taxon>
        <taxon>Lasiosphaeria</taxon>
    </lineage>
</organism>
<dbReference type="PANTHER" id="PTHR11360">
    <property type="entry name" value="MONOCARBOXYLATE TRANSPORTER"/>
    <property type="match status" value="1"/>
</dbReference>
<feature type="transmembrane region" description="Helical" evidence="3">
    <location>
        <begin position="94"/>
        <end position="112"/>
    </location>
</feature>
<accession>A0AAJ0HUU4</accession>
<feature type="transmembrane region" description="Helical" evidence="3">
    <location>
        <begin position="366"/>
        <end position="386"/>
    </location>
</feature>
<feature type="transmembrane region" description="Helical" evidence="3">
    <location>
        <begin position="180"/>
        <end position="202"/>
    </location>
</feature>
<feature type="transmembrane region" description="Helical" evidence="3">
    <location>
        <begin position="153"/>
        <end position="174"/>
    </location>
</feature>
<evidence type="ECO:0000256" key="3">
    <source>
        <dbReference type="SAM" id="Phobius"/>
    </source>
</evidence>
<dbReference type="InterPro" id="IPR011701">
    <property type="entry name" value="MFS"/>
</dbReference>
<gene>
    <name evidence="5" type="ORF">B0T25DRAFT_587074</name>
</gene>
<dbReference type="InterPro" id="IPR050327">
    <property type="entry name" value="Proton-linked_MCT"/>
</dbReference>
<feature type="transmembrane region" description="Helical" evidence="3">
    <location>
        <begin position="229"/>
        <end position="251"/>
    </location>
</feature>
<sequence>MLGRQLSGGSDIANVPECQFGSEPWKVVIGCFCLTAPIYGLLSSVGLFQTYWRNHQLSVYSESEISWIISVFGFLDCFFGGPSGLLFDRYGVRWLLPLASIVYVASFIGLGFSSTYGQFMGCLSVAGMSAAIPTTVAFAVVSQWFSLREGIATGFVTLGAAVGGIFFSLVLQALFDHFPWKTSALVLSGVVSGFMLIGNMLVETNVSRRGASEKWDFAELSSLSKSLKFWLISYAFFAPPHLHVAYELVLFIQWGSIPTYAVSVGVGSNQFYLMMSYNVGAIIGRTIPLWVSDRKLGPLNTIILMNIVTLLTVVVVWLPFGASTVQALYVVVVLMGIGTGSFVPLGVACVSALCEPESTGTWLGSVYSFAGFATLIGNPSTGAILARYKSHGLVAFLAAILFSGLVSATALRWLCHGRRWIVRERI</sequence>
<feature type="transmembrane region" description="Helical" evidence="3">
    <location>
        <begin position="328"/>
        <end position="354"/>
    </location>
</feature>
<name>A0AAJ0HUU4_9PEZI</name>
<protein>
    <submittedName>
        <fullName evidence="5">Major facilitator superfamily domain-containing protein</fullName>
    </submittedName>
</protein>
<reference evidence="5" key="1">
    <citation type="journal article" date="2023" name="Mol. Phylogenet. Evol.">
        <title>Genome-scale phylogeny and comparative genomics of the fungal order Sordariales.</title>
        <authorList>
            <person name="Hensen N."/>
            <person name="Bonometti L."/>
            <person name="Westerberg I."/>
            <person name="Brannstrom I.O."/>
            <person name="Guillou S."/>
            <person name="Cros-Aarteil S."/>
            <person name="Calhoun S."/>
            <person name="Haridas S."/>
            <person name="Kuo A."/>
            <person name="Mondo S."/>
            <person name="Pangilinan J."/>
            <person name="Riley R."/>
            <person name="LaButti K."/>
            <person name="Andreopoulos B."/>
            <person name="Lipzen A."/>
            <person name="Chen C."/>
            <person name="Yan M."/>
            <person name="Daum C."/>
            <person name="Ng V."/>
            <person name="Clum A."/>
            <person name="Steindorff A."/>
            <person name="Ohm R.A."/>
            <person name="Martin F."/>
            <person name="Silar P."/>
            <person name="Natvig D.O."/>
            <person name="Lalanne C."/>
            <person name="Gautier V."/>
            <person name="Ament-Velasquez S.L."/>
            <person name="Kruys A."/>
            <person name="Hutchinson M.I."/>
            <person name="Powell A.J."/>
            <person name="Barry K."/>
            <person name="Miller A.N."/>
            <person name="Grigoriev I.V."/>
            <person name="Debuchy R."/>
            <person name="Gladieux P."/>
            <person name="Hiltunen Thoren M."/>
            <person name="Johannesson H."/>
        </authorList>
    </citation>
    <scope>NUCLEOTIDE SEQUENCE</scope>
    <source>
        <strain evidence="5">CBS 955.72</strain>
    </source>
</reference>
<feature type="transmembrane region" description="Helical" evidence="3">
    <location>
        <begin position="27"/>
        <end position="47"/>
    </location>
</feature>
<dbReference type="Proteomes" id="UP001275084">
    <property type="component" value="Unassembled WGS sequence"/>
</dbReference>
<dbReference type="InterPro" id="IPR020846">
    <property type="entry name" value="MFS_dom"/>
</dbReference>
<evidence type="ECO:0000256" key="1">
    <source>
        <dbReference type="ARBA" id="ARBA00004141"/>
    </source>
</evidence>
<dbReference type="PANTHER" id="PTHR11360:SF230">
    <property type="entry name" value="MONOCARBOXYLATE TRANSPORTER, PUTATIVE (AFU_ORTHOLOGUE AFUA_2G12790)-RELATED"/>
    <property type="match status" value="1"/>
</dbReference>
<keyword evidence="3" id="KW-1133">Transmembrane helix</keyword>
<evidence type="ECO:0000313" key="6">
    <source>
        <dbReference type="Proteomes" id="UP001275084"/>
    </source>
</evidence>
<dbReference type="InterPro" id="IPR036259">
    <property type="entry name" value="MFS_trans_sf"/>
</dbReference>